<reference evidence="3" key="1">
    <citation type="submission" date="2017-08" db="EMBL/GenBank/DDBJ databases">
        <title>A dynamic microbial community with high functional redundancy inhabits the cold, oxic subseafloor aquifer.</title>
        <authorList>
            <person name="Tully B.J."/>
            <person name="Wheat C.G."/>
            <person name="Glazer B.T."/>
            <person name="Huber J.A."/>
        </authorList>
    </citation>
    <scope>NUCLEOTIDE SEQUENCE [LARGE SCALE GENOMIC DNA]</scope>
</reference>
<dbReference type="InterPro" id="IPR008687">
    <property type="entry name" value="MobC"/>
</dbReference>
<dbReference type="EMBL" id="NVSR01000094">
    <property type="protein sequence ID" value="PCI26393.1"/>
    <property type="molecule type" value="Genomic_DNA"/>
</dbReference>
<evidence type="ECO:0000313" key="3">
    <source>
        <dbReference type="Proteomes" id="UP000218113"/>
    </source>
</evidence>
<evidence type="ECO:0000313" key="2">
    <source>
        <dbReference type="EMBL" id="PCI26393.1"/>
    </source>
</evidence>
<feature type="domain" description="Bacterial mobilisation" evidence="1">
    <location>
        <begin position="101"/>
        <end position="143"/>
    </location>
</feature>
<dbReference type="AlphaFoldDB" id="A0A2A4SYJ0"/>
<organism evidence="2 3">
    <name type="scientific">SAR324 cluster bacterium</name>
    <dbReference type="NCBI Taxonomy" id="2024889"/>
    <lineage>
        <taxon>Bacteria</taxon>
        <taxon>Deltaproteobacteria</taxon>
        <taxon>SAR324 cluster</taxon>
    </lineage>
</organism>
<sequence>MKYKSFQDYLLVNNLTDKLSETERIELQAQWRKAYQKAYHQNYGQKRIRKTISLDSEENTQFVKAAQKHQMKLNYFIKSALLGYLNQVYVVPNEEQVLQVIIQLRKIGTNINQIARHVNSHQGTEQGQLGAIYSLLEEIEKSIKVNLLTPKILESSLERVFIERPKYIDTVSEIVEKYKVKNKEV</sequence>
<accession>A0A2A4SYJ0</accession>
<comment type="caution">
    <text evidence="2">The sequence shown here is derived from an EMBL/GenBank/DDBJ whole genome shotgun (WGS) entry which is preliminary data.</text>
</comment>
<gene>
    <name evidence="2" type="ORF">COB67_10105</name>
</gene>
<proteinExistence type="predicted"/>
<name>A0A2A4SYJ0_9DELT</name>
<evidence type="ECO:0000259" key="1">
    <source>
        <dbReference type="Pfam" id="PF05713"/>
    </source>
</evidence>
<protein>
    <recommendedName>
        <fullName evidence="1">Bacterial mobilisation domain-containing protein</fullName>
    </recommendedName>
</protein>
<dbReference type="Proteomes" id="UP000218113">
    <property type="component" value="Unassembled WGS sequence"/>
</dbReference>
<dbReference type="Pfam" id="PF05713">
    <property type="entry name" value="MobC"/>
    <property type="match status" value="1"/>
</dbReference>